<dbReference type="PANTHER" id="PTHR24198">
    <property type="entry name" value="ANKYRIN REPEAT AND PROTEIN KINASE DOMAIN-CONTAINING PROTEIN"/>
    <property type="match status" value="1"/>
</dbReference>
<feature type="repeat" description="ANK" evidence="3">
    <location>
        <begin position="213"/>
        <end position="245"/>
    </location>
</feature>
<accession>A0AAT9UP29</accession>
<protein>
    <submittedName>
        <fullName evidence="5">Ankyrin repeat containing protein</fullName>
    </submittedName>
</protein>
<dbReference type="EMBL" id="OQ865376">
    <property type="protein sequence ID" value="WHV01418.1"/>
    <property type="molecule type" value="Genomic_DNA"/>
</dbReference>
<dbReference type="PROSITE" id="PS50297">
    <property type="entry name" value="ANK_REP_REGION"/>
    <property type="match status" value="6"/>
</dbReference>
<dbReference type="PRINTS" id="PR01415">
    <property type="entry name" value="ANKYRIN"/>
</dbReference>
<dbReference type="InterPro" id="IPR002110">
    <property type="entry name" value="Ankyrin_rpt"/>
</dbReference>
<feature type="domain" description="PRANC" evidence="4">
    <location>
        <begin position="478"/>
        <end position="574"/>
    </location>
</feature>
<evidence type="ECO:0000313" key="5">
    <source>
        <dbReference type="EMBL" id="WHV01418.1"/>
    </source>
</evidence>
<keyword evidence="2 3" id="KW-0040">ANK repeat</keyword>
<gene>
    <name evidence="5" type="ORF">CDPV99-302</name>
</gene>
<evidence type="ECO:0000256" key="1">
    <source>
        <dbReference type="ARBA" id="ARBA00022737"/>
    </source>
</evidence>
<reference evidence="5" key="1">
    <citation type="submission" date="2023-04" db="EMBL/GenBank/DDBJ databases">
        <title>Genomic characterization of avipoxvirus isolates from Andean condor (Vultur gryphus).</title>
        <authorList>
            <person name="Butt S.L."/>
            <person name="Do Nascimento G.M."/>
            <person name="Tripathy D.N."/>
            <person name="Diel D.G."/>
        </authorList>
    </citation>
    <scope>NUCLEOTIDE SEQUENCE</scope>
    <source>
        <strain evidence="5">CDPV99</strain>
    </source>
</reference>
<dbReference type="SMART" id="SM00248">
    <property type="entry name" value="ANK"/>
    <property type="match status" value="10"/>
</dbReference>
<keyword evidence="1" id="KW-0677">Repeat</keyword>
<feature type="repeat" description="ANK" evidence="3">
    <location>
        <begin position="330"/>
        <end position="362"/>
    </location>
</feature>
<dbReference type="Pfam" id="PF09372">
    <property type="entry name" value="PRANC"/>
    <property type="match status" value="1"/>
</dbReference>
<dbReference type="InterPro" id="IPR036770">
    <property type="entry name" value="Ankyrin_rpt-contain_sf"/>
</dbReference>
<evidence type="ECO:0000256" key="3">
    <source>
        <dbReference type="PROSITE-ProRule" id="PRU00023"/>
    </source>
</evidence>
<dbReference type="Pfam" id="PF12796">
    <property type="entry name" value="Ank_2"/>
    <property type="match status" value="3"/>
</dbReference>
<name>A0AAT9UP29_9POXV</name>
<dbReference type="Gene3D" id="1.25.40.20">
    <property type="entry name" value="Ankyrin repeat-containing domain"/>
    <property type="match status" value="2"/>
</dbReference>
<proteinExistence type="predicted"/>
<feature type="repeat" description="ANK" evidence="3">
    <location>
        <begin position="84"/>
        <end position="116"/>
    </location>
</feature>
<feature type="repeat" description="ANK" evidence="3">
    <location>
        <begin position="180"/>
        <end position="212"/>
    </location>
</feature>
<dbReference type="SUPFAM" id="SSF48403">
    <property type="entry name" value="Ankyrin repeat"/>
    <property type="match status" value="1"/>
</dbReference>
<dbReference type="PANTHER" id="PTHR24198:SF165">
    <property type="entry name" value="ANKYRIN REPEAT-CONTAINING PROTEIN-RELATED"/>
    <property type="match status" value="1"/>
</dbReference>
<dbReference type="InterPro" id="IPR018272">
    <property type="entry name" value="PRANC_domain"/>
</dbReference>
<sequence>MVYLCNMNYCRKNRLCKLSIDLHSAVAFDYREVVTNILKSGYNVNSINSDGLSPLHYAVIFGRKHMLKLLCKYPIDIDITSHKDKYTPLHYAVICNNIWCVKFLLIRGADVNKKDSSMRTPIYYAALSGNRKIMDCLLNFIKYSVISDFLNLQTAIKLDNQESIKDLLEQRIYGKDSDKEDTILLHYAVKYGNIYAIKLLLDDGIDVNTVDSYLSTPLHYAVKLHNIDMVTVLMKYGADTSIKDGKGITPFYYAMYLSYYGINRDILDIIIRYNSVNGIIGNVKRIADRLTVNEHGNISITLHDAARLGYYGAVEQIIDNGVDVNYIDFNCHSALHCAVKSNNIKVVNLLLRHGIDVNRKDSNDRTALHYAVIVGNKEITSSILEYGADICLSDVSNKSPLTYALQLVKDSYYYDKLFYSREVIANRLLINLIASEVRKNENITKDDLYKELNHKLSARIFVSKCLDEIHKMKDVYVKGYSVYDIYINNKKIDIDILSKHIKNVTDLNLNICFPIHKYVLDKKINNILERKKLLYKAITLMNMKNNTNFWGKLPLEIKYIILKYLSNRDLHILLSSN</sequence>
<feature type="repeat" description="ANK" evidence="3">
    <location>
        <begin position="50"/>
        <end position="82"/>
    </location>
</feature>
<dbReference type="PROSITE" id="PS50088">
    <property type="entry name" value="ANK_REPEAT"/>
    <property type="match status" value="6"/>
</dbReference>
<evidence type="ECO:0000256" key="2">
    <source>
        <dbReference type="ARBA" id="ARBA00023043"/>
    </source>
</evidence>
<evidence type="ECO:0000259" key="4">
    <source>
        <dbReference type="Pfam" id="PF09372"/>
    </source>
</evidence>
<feature type="repeat" description="ANK" evidence="3">
    <location>
        <begin position="363"/>
        <end position="395"/>
    </location>
</feature>
<organism evidence="5">
    <name type="scientific">Condorpox virus</name>
    <dbReference type="NCBI Taxonomy" id="3049970"/>
    <lineage>
        <taxon>Viruses</taxon>
        <taxon>Varidnaviria</taxon>
        <taxon>Bamfordvirae</taxon>
        <taxon>Nucleocytoviricota</taxon>
        <taxon>Pokkesviricetes</taxon>
        <taxon>Chitovirales</taxon>
        <taxon>Poxviridae</taxon>
        <taxon>Chordopoxvirinae</taxon>
        <taxon>Avipoxvirus</taxon>
    </lineage>
</organism>